<organism evidence="2">
    <name type="scientific">uncultured Caudovirales phage</name>
    <dbReference type="NCBI Taxonomy" id="2100421"/>
    <lineage>
        <taxon>Viruses</taxon>
        <taxon>Duplodnaviria</taxon>
        <taxon>Heunggongvirae</taxon>
        <taxon>Uroviricota</taxon>
        <taxon>Caudoviricetes</taxon>
        <taxon>Peduoviridae</taxon>
        <taxon>Maltschvirus</taxon>
        <taxon>Maltschvirus maltsch</taxon>
    </lineage>
</organism>
<feature type="transmembrane region" description="Helical" evidence="1">
    <location>
        <begin position="40"/>
        <end position="62"/>
    </location>
</feature>
<keyword evidence="1" id="KW-0472">Membrane</keyword>
<evidence type="ECO:0000313" key="2">
    <source>
        <dbReference type="EMBL" id="CAB4122753.1"/>
    </source>
</evidence>
<dbReference type="EMBL" id="LR796162">
    <property type="protein sequence ID" value="CAB4122753.1"/>
    <property type="molecule type" value="Genomic_DNA"/>
</dbReference>
<reference evidence="2" key="1">
    <citation type="submission" date="2020-04" db="EMBL/GenBank/DDBJ databases">
        <authorList>
            <person name="Chiriac C."/>
            <person name="Salcher M."/>
            <person name="Ghai R."/>
            <person name="Kavagutti S V."/>
        </authorList>
    </citation>
    <scope>NUCLEOTIDE SEQUENCE</scope>
</reference>
<keyword evidence="1" id="KW-0812">Transmembrane</keyword>
<sequence>MKALKRIFYIYSEASLAVFFAFGALVEFACAYALGDNFLGGFSLTSGFVLLALAVQQVRYIVRCERGQA</sequence>
<accession>A0A6J5KNG7</accession>
<name>A0A6J5KNG7_9CAUD</name>
<keyword evidence="1" id="KW-1133">Transmembrane helix</keyword>
<proteinExistence type="predicted"/>
<evidence type="ECO:0000256" key="1">
    <source>
        <dbReference type="SAM" id="Phobius"/>
    </source>
</evidence>
<protein>
    <submittedName>
        <fullName evidence="2">Uncharacterized protein</fullName>
    </submittedName>
</protein>
<feature type="transmembrane region" description="Helical" evidence="1">
    <location>
        <begin position="7"/>
        <end position="34"/>
    </location>
</feature>
<gene>
    <name evidence="2" type="ORF">UFOVP33_47</name>
</gene>